<keyword evidence="4" id="KW-1185">Reference proteome</keyword>
<dbReference type="EMBL" id="QZEZ01000001">
    <property type="protein sequence ID" value="RJK97723.1"/>
    <property type="molecule type" value="Genomic_DNA"/>
</dbReference>
<sequence>MAGGTPAPVEIPADLPAPLVPLAWLLGTWEGAGVSGFPGQEEARFGQEVVFSHDGRPVLSYVSRTWLLDEDGTPGEPLTTETGYWRPLDGLGLEVLLAHPDGVVEAYLGEVDGAKVEMRTDVVVATESPKDHPGYSAGHRLYGRVEGDLMWVYELAAQDQPLAPVMSARLKRV</sequence>
<dbReference type="RefSeq" id="WP_119948649.1">
    <property type="nucleotide sequence ID" value="NZ_QZEZ01000001.1"/>
</dbReference>
<comment type="caution">
    <text evidence="1">Lacks the conserved His residue that binds heme iron in the nitrobindin family.</text>
</comment>
<dbReference type="InterPro" id="IPR012674">
    <property type="entry name" value="Calycin"/>
</dbReference>
<dbReference type="PANTHER" id="PTHR15854:SF4">
    <property type="entry name" value="PEROXYNITRITE ISOMERASE THAP4"/>
    <property type="match status" value="1"/>
</dbReference>
<dbReference type="PANTHER" id="PTHR15854">
    <property type="entry name" value="THAP4 PROTEIN"/>
    <property type="match status" value="1"/>
</dbReference>
<name>A0A3A3Z437_9ACTN</name>
<feature type="domain" description="THAP4-like heme-binding" evidence="2">
    <location>
        <begin position="19"/>
        <end position="172"/>
    </location>
</feature>
<evidence type="ECO:0000313" key="4">
    <source>
        <dbReference type="Proteomes" id="UP000265614"/>
    </source>
</evidence>
<feature type="short sequence motif" description="GXWXGXG" evidence="1">
    <location>
        <begin position="27"/>
        <end position="33"/>
    </location>
</feature>
<comment type="caution">
    <text evidence="1">Lacks conserved residue(s) required for the propagation of feature annotation.</text>
</comment>
<comment type="similarity">
    <text evidence="1">Belongs to the nitrobindin family.</text>
</comment>
<gene>
    <name evidence="3" type="ORF">D5H78_01585</name>
</gene>
<protein>
    <recommendedName>
        <fullName evidence="1">Ferric nitrobindin-like protein</fullName>
    </recommendedName>
</protein>
<organism evidence="3 4">
    <name type="scientific">Vallicoccus soli</name>
    <dbReference type="NCBI Taxonomy" id="2339232"/>
    <lineage>
        <taxon>Bacteria</taxon>
        <taxon>Bacillati</taxon>
        <taxon>Actinomycetota</taxon>
        <taxon>Actinomycetes</taxon>
        <taxon>Motilibacterales</taxon>
        <taxon>Vallicoccaceae</taxon>
        <taxon>Vallicoccus</taxon>
    </lineage>
</organism>
<dbReference type="InterPro" id="IPR045165">
    <property type="entry name" value="Nitrobindin"/>
</dbReference>
<dbReference type="Gene3D" id="2.40.128.20">
    <property type="match status" value="1"/>
</dbReference>
<dbReference type="Pfam" id="PF08768">
    <property type="entry name" value="THAP4_heme-bd"/>
    <property type="match status" value="1"/>
</dbReference>
<evidence type="ECO:0000313" key="3">
    <source>
        <dbReference type="EMBL" id="RJK97723.1"/>
    </source>
</evidence>
<dbReference type="Proteomes" id="UP000265614">
    <property type="component" value="Unassembled WGS sequence"/>
</dbReference>
<evidence type="ECO:0000256" key="1">
    <source>
        <dbReference type="HAMAP-Rule" id="MF_01297"/>
    </source>
</evidence>
<dbReference type="SUPFAM" id="SSF50814">
    <property type="entry name" value="Lipocalins"/>
    <property type="match status" value="1"/>
</dbReference>
<dbReference type="InterPro" id="IPR022939">
    <property type="entry name" value="Nb(III)_bact/plant"/>
</dbReference>
<evidence type="ECO:0000259" key="2">
    <source>
        <dbReference type="Pfam" id="PF08768"/>
    </source>
</evidence>
<dbReference type="HAMAP" id="MF_01297">
    <property type="entry name" value="nitrobindin"/>
    <property type="match status" value="1"/>
</dbReference>
<accession>A0A3A3Z437</accession>
<comment type="caution">
    <text evidence="3">The sequence shown here is derived from an EMBL/GenBank/DDBJ whole genome shotgun (WGS) entry which is preliminary data.</text>
</comment>
<dbReference type="OrthoDB" id="4804006at2"/>
<dbReference type="AlphaFoldDB" id="A0A3A3Z437"/>
<dbReference type="CDD" id="cd07828">
    <property type="entry name" value="lipocalin_heme-bd-THAP4-like"/>
    <property type="match status" value="1"/>
</dbReference>
<proteinExistence type="inferred from homology"/>
<reference evidence="3 4" key="1">
    <citation type="submission" date="2018-09" db="EMBL/GenBank/DDBJ databases">
        <title>YIM 75000 draft genome.</title>
        <authorList>
            <person name="Tang S."/>
            <person name="Feng Y."/>
        </authorList>
    </citation>
    <scope>NUCLEOTIDE SEQUENCE [LARGE SCALE GENOMIC DNA]</scope>
    <source>
        <strain evidence="3 4">YIM 75000</strain>
    </source>
</reference>
<dbReference type="InterPro" id="IPR014878">
    <property type="entry name" value="THAP4-like_heme-bd"/>
</dbReference>